<protein>
    <recommendedName>
        <fullName evidence="3">DUF1566 domain-containing protein</fullName>
    </recommendedName>
</protein>
<evidence type="ECO:0000313" key="2">
    <source>
        <dbReference type="Proteomes" id="UP001363010"/>
    </source>
</evidence>
<dbReference type="EMBL" id="JBBKZV010000031">
    <property type="protein sequence ID" value="MEJ8826278.1"/>
    <property type="molecule type" value="Genomic_DNA"/>
</dbReference>
<accession>A0ABU8W9Q2</accession>
<name>A0ABU8W9Q2_9BURK</name>
<dbReference type="RefSeq" id="WP_340367315.1">
    <property type="nucleotide sequence ID" value="NZ_JBBKZV010000031.1"/>
</dbReference>
<comment type="caution">
    <text evidence="1">The sequence shown here is derived from an EMBL/GenBank/DDBJ whole genome shotgun (WGS) entry which is preliminary data.</text>
</comment>
<keyword evidence="2" id="KW-1185">Reference proteome</keyword>
<sequence>MKLSHLPSFRRAAVASALLVAFPFLLSACAMRLEQPVSGYTCCNLRYDYGWVSSSNVLGGPILPAGESATLDTIKRDKYFYGTIGATYVSMYDDTARSKEDGLRWARQIVVPADPRLQLATWSPEVQSAVYAAKVVVGMSRPQVLMSLSYPSRNDTKDLNANSWRYWTAQDDEPVDVNFGADGKVSGFSGPPSAVRAVELKR</sequence>
<evidence type="ECO:0008006" key="3">
    <source>
        <dbReference type="Google" id="ProtNLM"/>
    </source>
</evidence>
<evidence type="ECO:0000313" key="1">
    <source>
        <dbReference type="EMBL" id="MEJ8826278.1"/>
    </source>
</evidence>
<gene>
    <name evidence="1" type="ORF">WKW80_30365</name>
</gene>
<reference evidence="1 2" key="1">
    <citation type="submission" date="2024-03" db="EMBL/GenBank/DDBJ databases">
        <title>Novel species of the genus Variovorax.</title>
        <authorList>
            <person name="Liu Q."/>
            <person name="Xin Y.-H."/>
        </authorList>
    </citation>
    <scope>NUCLEOTIDE SEQUENCE [LARGE SCALE GENOMIC DNA]</scope>
    <source>
        <strain evidence="1 2">KACC 18501</strain>
    </source>
</reference>
<dbReference type="Proteomes" id="UP001363010">
    <property type="component" value="Unassembled WGS sequence"/>
</dbReference>
<dbReference type="PROSITE" id="PS51257">
    <property type="entry name" value="PROKAR_LIPOPROTEIN"/>
    <property type="match status" value="1"/>
</dbReference>
<proteinExistence type="predicted"/>
<organism evidence="1 2">
    <name type="scientific">Variovorax humicola</name>
    <dbReference type="NCBI Taxonomy" id="1769758"/>
    <lineage>
        <taxon>Bacteria</taxon>
        <taxon>Pseudomonadati</taxon>
        <taxon>Pseudomonadota</taxon>
        <taxon>Betaproteobacteria</taxon>
        <taxon>Burkholderiales</taxon>
        <taxon>Comamonadaceae</taxon>
        <taxon>Variovorax</taxon>
    </lineage>
</organism>